<organism evidence="2 3">
    <name type="scientific">Parageobacillus toebii</name>
    <dbReference type="NCBI Taxonomy" id="153151"/>
    <lineage>
        <taxon>Bacteria</taxon>
        <taxon>Bacillati</taxon>
        <taxon>Bacillota</taxon>
        <taxon>Bacilli</taxon>
        <taxon>Bacillales</taxon>
        <taxon>Anoxybacillaceae</taxon>
        <taxon>Parageobacillus</taxon>
    </lineage>
</organism>
<dbReference type="PANTHER" id="PTHR40032">
    <property type="entry name" value="EXPORTED PROTEIN-RELATED"/>
    <property type="match status" value="1"/>
</dbReference>
<dbReference type="EMBL" id="LQYW01000149">
    <property type="protein sequence ID" value="KYD24569.1"/>
    <property type="molecule type" value="Genomic_DNA"/>
</dbReference>
<evidence type="ECO:0000313" key="3">
    <source>
        <dbReference type="Proteomes" id="UP000075324"/>
    </source>
</evidence>
<dbReference type="PANTHER" id="PTHR40032:SF1">
    <property type="entry name" value="EXPORTED PROTEIN"/>
    <property type="match status" value="1"/>
</dbReference>
<protein>
    <recommendedName>
        <fullName evidence="1">Putative amidase domain-containing protein</fullName>
    </recommendedName>
</protein>
<name>A0A150MJQ2_9BACL</name>
<sequence>MRKREKIAHLSHKLIAKKKAVSDVKKQLQYLLEKRAQLFVSKDERNVEEAVERKQRLFEKRGAEIVRCSINSQIVSKHVMETGGKLAYLAHYQFLIKHGSKMYVEEQVEERRAYFERGELVKDEKIIVSEEMVPPRLEREMLVDERISYKYDRAKAVRYAETWWNSYNPAFPRFEVDCTNFVSQCLYAGGAPMTGYPNRAKGWWCKNNNWSYSWAVAHSFRWYLSGARIGLQAIEVPSPERLMAGDVICYDFQGNGRFDHTTIVVAKDADGMPLVNAHTTNSRMRYWSYEDSSAYTPNIRYKFFHIIDRK</sequence>
<accession>A0A150MJQ2</accession>
<gene>
    <name evidence="2" type="ORF">B4110_0577</name>
</gene>
<dbReference type="PATRIC" id="fig|153151.4.peg.1238"/>
<reference evidence="2 3" key="1">
    <citation type="submission" date="2016-01" db="EMBL/GenBank/DDBJ databases">
        <title>Draft Genome Sequences of Seven Thermophilic Sporeformers Isolated from Foods.</title>
        <authorList>
            <person name="Berendsen E.M."/>
            <person name="Wells-Bennik M.H."/>
            <person name="Krawcyk A.O."/>
            <person name="De Jong A."/>
            <person name="Holsappel S."/>
            <person name="Eijlander R.T."/>
            <person name="Kuipers O.P."/>
        </authorList>
    </citation>
    <scope>NUCLEOTIDE SEQUENCE [LARGE SCALE GENOMIC DNA]</scope>
    <source>
        <strain evidence="2 3">B4110</strain>
    </source>
</reference>
<dbReference type="InterPro" id="IPR024301">
    <property type="entry name" value="Amidase_6"/>
</dbReference>
<dbReference type="AlphaFoldDB" id="A0A150MJQ2"/>
<evidence type="ECO:0000259" key="1">
    <source>
        <dbReference type="Pfam" id="PF12671"/>
    </source>
</evidence>
<proteinExistence type="predicted"/>
<feature type="domain" description="Putative amidase" evidence="1">
    <location>
        <begin position="150"/>
        <end position="302"/>
    </location>
</feature>
<dbReference type="Proteomes" id="UP000075324">
    <property type="component" value="Unassembled WGS sequence"/>
</dbReference>
<dbReference type="Pfam" id="PF12671">
    <property type="entry name" value="Amidase_6"/>
    <property type="match status" value="1"/>
</dbReference>
<comment type="caution">
    <text evidence="2">The sequence shown here is derived from an EMBL/GenBank/DDBJ whole genome shotgun (WGS) entry which is preliminary data.</text>
</comment>
<evidence type="ECO:0000313" key="2">
    <source>
        <dbReference type="EMBL" id="KYD24569.1"/>
    </source>
</evidence>